<dbReference type="Pfam" id="PF09836">
    <property type="entry name" value="DUF2063"/>
    <property type="match status" value="1"/>
</dbReference>
<protein>
    <submittedName>
        <fullName evidence="2">DUF2063 domain-containing protein</fullName>
    </submittedName>
</protein>
<evidence type="ECO:0000313" key="2">
    <source>
        <dbReference type="EMBL" id="RJG14643.1"/>
    </source>
</evidence>
<keyword evidence="3" id="KW-1185">Reference proteome</keyword>
<evidence type="ECO:0000259" key="1">
    <source>
        <dbReference type="Pfam" id="PF09836"/>
    </source>
</evidence>
<dbReference type="Gene3D" id="1.10.150.690">
    <property type="entry name" value="DUF2063"/>
    <property type="match status" value="1"/>
</dbReference>
<gene>
    <name evidence="2" type="ORF">D3872_16855</name>
</gene>
<dbReference type="InterPro" id="IPR018640">
    <property type="entry name" value="DUF2063"/>
</dbReference>
<reference evidence="2 3" key="1">
    <citation type="submission" date="2018-09" db="EMBL/GenBank/DDBJ databases">
        <authorList>
            <person name="Zhu H."/>
        </authorList>
    </citation>
    <scope>NUCLEOTIDE SEQUENCE [LARGE SCALE GENOMIC DNA]</scope>
    <source>
        <strain evidence="2 3">K1S02-61</strain>
    </source>
</reference>
<feature type="domain" description="Putative DNA-binding" evidence="1">
    <location>
        <begin position="7"/>
        <end position="96"/>
    </location>
</feature>
<dbReference type="InterPro" id="IPR044922">
    <property type="entry name" value="DUF2063_N_sf"/>
</dbReference>
<name>A0A418XQ57_9BURK</name>
<accession>A0A418XQ57</accession>
<dbReference type="Proteomes" id="UP000284006">
    <property type="component" value="Unassembled WGS sequence"/>
</dbReference>
<dbReference type="AlphaFoldDB" id="A0A418XQ57"/>
<organism evidence="2 3">
    <name type="scientific">Massilia cavernae</name>
    <dbReference type="NCBI Taxonomy" id="2320864"/>
    <lineage>
        <taxon>Bacteria</taxon>
        <taxon>Pseudomonadati</taxon>
        <taxon>Pseudomonadota</taxon>
        <taxon>Betaproteobacteria</taxon>
        <taxon>Burkholderiales</taxon>
        <taxon>Oxalobacteraceae</taxon>
        <taxon>Telluria group</taxon>
        <taxon>Massilia</taxon>
    </lineage>
</organism>
<dbReference type="RefSeq" id="WP_119811899.1">
    <property type="nucleotide sequence ID" value="NZ_QYUP01000126.1"/>
</dbReference>
<proteinExistence type="predicted"/>
<dbReference type="EMBL" id="QYUP01000126">
    <property type="protein sequence ID" value="RJG14643.1"/>
    <property type="molecule type" value="Genomic_DNA"/>
</dbReference>
<dbReference type="OrthoDB" id="4146344at2"/>
<sequence>MITSLAQFQDHFAQALATSEPDAVPEIAALARQPGFSVYRNTVLKGCIDALQANYPSVARLVGEEWFRAAAATYVRLQPPQDARMLYYGAGFAEFLARFEPAADLSYLPDVARLDRLWTEAHAACDELPLDPAALSGLDPDALAGTVLHPHASAHWSWFAEQPIYTIWRRNREALDDGSEIAWQGEGVLLTRPRGAVAWIALDAGGCAFLDACMASNPLADAATAALNARPDTDLAQLLSTLLEAGAFGRIGGTCKQS</sequence>
<evidence type="ECO:0000313" key="3">
    <source>
        <dbReference type="Proteomes" id="UP000284006"/>
    </source>
</evidence>
<comment type="caution">
    <text evidence="2">The sequence shown here is derived from an EMBL/GenBank/DDBJ whole genome shotgun (WGS) entry which is preliminary data.</text>
</comment>